<keyword evidence="10" id="KW-0520">NAD</keyword>
<dbReference type="EMBL" id="VXBZ01011998">
    <property type="protein sequence ID" value="NXP55652.1"/>
    <property type="molecule type" value="Genomic_DNA"/>
</dbReference>
<feature type="domain" description="TIR" evidence="18">
    <location>
        <begin position="646"/>
        <end position="789"/>
    </location>
</feature>
<dbReference type="PROSITE" id="PS51450">
    <property type="entry name" value="LRR"/>
    <property type="match status" value="2"/>
</dbReference>
<evidence type="ECO:0000256" key="7">
    <source>
        <dbReference type="ARBA" id="ARBA00022737"/>
    </source>
</evidence>
<dbReference type="PRINTS" id="PR01537">
    <property type="entry name" value="INTRLKN1R1F"/>
</dbReference>
<accession>A0A7L2BC56</accession>
<sequence length="812" mass="93923">MRHLTNIHACACFFTFVLWNNIQPTMENEFIANYSSSLLTNVPKNIPVRTRVLDLSHNRISGLSVSDFIYLSDLQVLNLSHNLITELNFSVFIFNEDLGYLDLSHNNILKVYCQTLSYLRHLDLSFNKFIALPICQEFGNMLHLEYLGLSATMIRRSDFRYIMHLELHTVFLTLEDFSLYEPQSLTALHTRSLHIIFAATQNFNFFLLYDGMRTSENLKIVNLRYNLSYKDFPSPSFTLLKKIKTTALMLDTVDVQWTIILQIFLLIWYSPVEQLTARNLTFRGPLREVTEYDFLPSLSSLEHLISMGGSMKVLTLEHVHNKVYYFNQEILYRQFSEMNIASLTIYDACMPHMLCPNRTSPFQYLNFSHNALTDELFQNCGTLTDLKLLILQRNKFESLLKVSSMTSHMKSLKYLDMSNNLLRHDVADTLCPWAESLTELDLSSNQLTDAVFGCLPVNIKKLDLQNNQITSVPTGVAELPSLSELNLAANRLADLPGCGGFASLELLNVEMNLILTPSADFFQSCPRVRELQAGQNPFKCSCELQDFIRVERQSARRLFGWPMAYTCEYPDNLRGTQLKDFHLSELACNTTLLLVTALLLTLVLVAVVAFLCLYLDVPWYVRMTWQWTQTKRRAWHNNPEEQESVLQFHAFVSYSERDSLWVKNELIPNLEKGEGYVQLCQHERNFIPGKSIVENIIMCIEKSYKSIFVLSPNFVQSEWCHYELYFAHHKLFSENSNSLILVLLEPIPPYVIPARYHKLKALMAKRTYLEWPKERSKRPLFWANLRAAISIKLPKAFEANEEQSDVASRSIV</sequence>
<dbReference type="GO" id="GO:0005886">
    <property type="term" value="C:plasma membrane"/>
    <property type="evidence" value="ECO:0007669"/>
    <property type="project" value="TreeGrafter"/>
</dbReference>
<keyword evidence="8 17" id="KW-0391">Immunity</keyword>
<dbReference type="PIRSF" id="PIRSF037595">
    <property type="entry name" value="Toll-like_receptor"/>
    <property type="match status" value="1"/>
</dbReference>
<dbReference type="PROSITE" id="PS50104">
    <property type="entry name" value="TIR"/>
    <property type="match status" value="1"/>
</dbReference>
<dbReference type="InterPro" id="IPR000157">
    <property type="entry name" value="TIR_dom"/>
</dbReference>
<dbReference type="InterPro" id="IPR001611">
    <property type="entry name" value="Leu-rich_rpt"/>
</dbReference>
<protein>
    <recommendedName>
        <fullName evidence="17">Toll-like receptor</fullName>
    </recommendedName>
</protein>
<dbReference type="Pfam" id="PF13855">
    <property type="entry name" value="LRR_8"/>
    <property type="match status" value="1"/>
</dbReference>
<feature type="transmembrane region" description="Helical" evidence="17">
    <location>
        <begin position="592"/>
        <end position="615"/>
    </location>
</feature>
<dbReference type="GO" id="GO:0045087">
    <property type="term" value="P:innate immune response"/>
    <property type="evidence" value="ECO:0007669"/>
    <property type="project" value="UniProtKB-KW"/>
</dbReference>
<reference evidence="19 20" key="1">
    <citation type="submission" date="2019-09" db="EMBL/GenBank/DDBJ databases">
        <title>Bird 10,000 Genomes (B10K) Project - Family phase.</title>
        <authorList>
            <person name="Zhang G."/>
        </authorList>
    </citation>
    <scope>NUCLEOTIDE SEQUENCE [LARGE SCALE GENOMIC DNA]</scope>
    <source>
        <strain evidence="19">B10K-DU-001-55</strain>
        <tissue evidence="19">Muscle</tissue>
    </source>
</reference>
<proteinExistence type="inferred from homology"/>
<keyword evidence="9 17" id="KW-1133">Transmembrane helix</keyword>
<dbReference type="InterPro" id="IPR025875">
    <property type="entry name" value="Leu-rich_rpt_4"/>
</dbReference>
<keyword evidence="16" id="KW-1015">Disulfide bond</keyword>
<dbReference type="InterPro" id="IPR000483">
    <property type="entry name" value="Cys-rich_flank_reg_C"/>
</dbReference>
<comment type="subunit">
    <text evidence="15">Binds MYD88 (via TIR domain).</text>
</comment>
<dbReference type="InterPro" id="IPR003591">
    <property type="entry name" value="Leu-rich_rpt_typical-subtyp"/>
</dbReference>
<dbReference type="InterPro" id="IPR032675">
    <property type="entry name" value="LRR_dom_sf"/>
</dbReference>
<dbReference type="PANTHER" id="PTHR24365:SF422">
    <property type="entry name" value="TOLL-LIKE RECEPTOR 6"/>
    <property type="match status" value="1"/>
</dbReference>
<organism evidence="19 20">
    <name type="scientific">Heliornis fulica</name>
    <name type="common">sungrebe</name>
    <dbReference type="NCBI Taxonomy" id="54369"/>
    <lineage>
        <taxon>Eukaryota</taxon>
        <taxon>Metazoa</taxon>
        <taxon>Chordata</taxon>
        <taxon>Craniata</taxon>
        <taxon>Vertebrata</taxon>
        <taxon>Euteleostomi</taxon>
        <taxon>Archelosauria</taxon>
        <taxon>Archosauria</taxon>
        <taxon>Dinosauria</taxon>
        <taxon>Saurischia</taxon>
        <taxon>Theropoda</taxon>
        <taxon>Coelurosauria</taxon>
        <taxon>Aves</taxon>
        <taxon>Neognathae</taxon>
        <taxon>Neoaves</taxon>
        <taxon>Gruiformes</taxon>
        <taxon>Heliornithidae</taxon>
        <taxon>Heliornis</taxon>
    </lineage>
</organism>
<dbReference type="Proteomes" id="UP000590868">
    <property type="component" value="Unassembled WGS sequence"/>
</dbReference>
<dbReference type="Gene3D" id="3.80.10.10">
    <property type="entry name" value="Ribonuclease Inhibitor"/>
    <property type="match status" value="1"/>
</dbReference>
<evidence type="ECO:0000256" key="12">
    <source>
        <dbReference type="ARBA" id="ARBA00023170"/>
    </source>
</evidence>
<feature type="signal peptide" evidence="17">
    <location>
        <begin position="1"/>
        <end position="19"/>
    </location>
</feature>
<evidence type="ECO:0000256" key="3">
    <source>
        <dbReference type="ARBA" id="ARBA00022588"/>
    </source>
</evidence>
<dbReference type="SMART" id="SM00082">
    <property type="entry name" value="LRRCT"/>
    <property type="match status" value="1"/>
</dbReference>
<evidence type="ECO:0000256" key="16">
    <source>
        <dbReference type="PIRSR" id="PIRSR037595-2"/>
    </source>
</evidence>
<evidence type="ECO:0000256" key="6">
    <source>
        <dbReference type="ARBA" id="ARBA00022729"/>
    </source>
</evidence>
<dbReference type="PRINTS" id="PR00019">
    <property type="entry name" value="LEURICHRPT"/>
</dbReference>
<dbReference type="GO" id="GO:0004888">
    <property type="term" value="F:transmembrane signaling receptor activity"/>
    <property type="evidence" value="ECO:0007669"/>
    <property type="project" value="InterPro"/>
</dbReference>
<comment type="similarity">
    <text evidence="2 17">Belongs to the Toll-like receptor family.</text>
</comment>
<dbReference type="GO" id="GO:0071723">
    <property type="term" value="F:lipopeptide binding"/>
    <property type="evidence" value="ECO:0007669"/>
    <property type="project" value="TreeGrafter"/>
</dbReference>
<dbReference type="InterPro" id="IPR035897">
    <property type="entry name" value="Toll_tir_struct_dom_sf"/>
</dbReference>
<evidence type="ECO:0000313" key="20">
    <source>
        <dbReference type="Proteomes" id="UP000590868"/>
    </source>
</evidence>
<dbReference type="GO" id="GO:0071221">
    <property type="term" value="P:cellular response to bacterial lipopeptide"/>
    <property type="evidence" value="ECO:0007669"/>
    <property type="project" value="TreeGrafter"/>
</dbReference>
<dbReference type="Pfam" id="PF12799">
    <property type="entry name" value="LRR_4"/>
    <property type="match status" value="1"/>
</dbReference>
<feature type="chain" id="PRO_5029936112" description="Toll-like receptor" evidence="17">
    <location>
        <begin position="20"/>
        <end position="812"/>
    </location>
</feature>
<dbReference type="Pfam" id="PF01463">
    <property type="entry name" value="LRRCT"/>
    <property type="match status" value="1"/>
</dbReference>
<feature type="non-terminal residue" evidence="19">
    <location>
        <position position="1"/>
    </location>
</feature>
<comment type="subcellular location">
    <subcellularLocation>
        <location evidence="1 17">Membrane</location>
        <topology evidence="1 17">Single-pass type I membrane protein</topology>
    </subcellularLocation>
</comment>
<evidence type="ECO:0000256" key="9">
    <source>
        <dbReference type="ARBA" id="ARBA00022989"/>
    </source>
</evidence>
<keyword evidence="11 17" id="KW-0472">Membrane</keyword>
<dbReference type="SUPFAM" id="SSF52058">
    <property type="entry name" value="L domain-like"/>
    <property type="match status" value="2"/>
</dbReference>
<dbReference type="OrthoDB" id="1081807at2759"/>
<dbReference type="FunFam" id="3.80.10.10:FF:000046">
    <property type="entry name" value="Toll-like receptor 2"/>
    <property type="match status" value="1"/>
</dbReference>
<keyword evidence="4" id="KW-0433">Leucine-rich repeat</keyword>
<dbReference type="PANTHER" id="PTHR24365">
    <property type="entry name" value="TOLL-LIKE RECEPTOR"/>
    <property type="match status" value="1"/>
</dbReference>
<keyword evidence="3 17" id="KW-0399">Innate immunity</keyword>
<evidence type="ECO:0000256" key="15">
    <source>
        <dbReference type="ARBA" id="ARBA00066192"/>
    </source>
</evidence>
<dbReference type="SUPFAM" id="SSF52200">
    <property type="entry name" value="Toll/Interleukin receptor TIR domain"/>
    <property type="match status" value="1"/>
</dbReference>
<evidence type="ECO:0000256" key="8">
    <source>
        <dbReference type="ARBA" id="ARBA00022859"/>
    </source>
</evidence>
<evidence type="ECO:0000256" key="10">
    <source>
        <dbReference type="ARBA" id="ARBA00023027"/>
    </source>
</evidence>
<evidence type="ECO:0000256" key="5">
    <source>
        <dbReference type="ARBA" id="ARBA00022692"/>
    </source>
</evidence>
<keyword evidence="12 17" id="KW-0675">Receptor</keyword>
<dbReference type="SMART" id="SM00369">
    <property type="entry name" value="LRR_TYP"/>
    <property type="match status" value="7"/>
</dbReference>
<evidence type="ECO:0000313" key="19">
    <source>
        <dbReference type="EMBL" id="NXP55652.1"/>
    </source>
</evidence>
<keyword evidence="14 17" id="KW-0395">Inflammatory response</keyword>
<dbReference type="FunFam" id="3.40.50.10140:FF:000001">
    <property type="entry name" value="Toll-like receptor 2"/>
    <property type="match status" value="1"/>
</dbReference>
<dbReference type="Pfam" id="PF13516">
    <property type="entry name" value="LRR_6"/>
    <property type="match status" value="2"/>
</dbReference>
<keyword evidence="5 17" id="KW-0812">Transmembrane</keyword>
<evidence type="ECO:0000256" key="11">
    <source>
        <dbReference type="ARBA" id="ARBA00023136"/>
    </source>
</evidence>
<evidence type="ECO:0000256" key="17">
    <source>
        <dbReference type="RuleBase" id="RU363040"/>
    </source>
</evidence>
<dbReference type="Pfam" id="PF01582">
    <property type="entry name" value="TIR"/>
    <property type="match status" value="1"/>
</dbReference>
<evidence type="ECO:0000256" key="14">
    <source>
        <dbReference type="ARBA" id="ARBA00023198"/>
    </source>
</evidence>
<feature type="non-terminal residue" evidence="19">
    <location>
        <position position="812"/>
    </location>
</feature>
<keyword evidence="20" id="KW-1185">Reference proteome</keyword>
<name>A0A7L2BC56_9GRUI</name>
<dbReference type="InterPro" id="IPR017241">
    <property type="entry name" value="Toll-like_receptor"/>
</dbReference>
<comment type="caution">
    <text evidence="19">The sequence shown here is derived from an EMBL/GenBank/DDBJ whole genome shotgun (WGS) entry which is preliminary data.</text>
</comment>
<dbReference type="SMART" id="SM00255">
    <property type="entry name" value="TIR"/>
    <property type="match status" value="1"/>
</dbReference>
<evidence type="ECO:0000259" key="18">
    <source>
        <dbReference type="PROSITE" id="PS50104"/>
    </source>
</evidence>
<gene>
    <name evidence="19" type="primary">Tlr1</name>
    <name evidence="19" type="ORF">HELFUL_R05948</name>
</gene>
<dbReference type="GO" id="GO:0035663">
    <property type="term" value="F:Toll-like receptor 2 binding"/>
    <property type="evidence" value="ECO:0007669"/>
    <property type="project" value="TreeGrafter"/>
</dbReference>
<evidence type="ECO:0000256" key="1">
    <source>
        <dbReference type="ARBA" id="ARBA00004479"/>
    </source>
</evidence>
<dbReference type="Gene3D" id="3.40.50.10140">
    <property type="entry name" value="Toll/interleukin-1 receptor homology (TIR) domain"/>
    <property type="match status" value="1"/>
</dbReference>
<keyword evidence="13" id="KW-0325">Glycoprotein</keyword>
<evidence type="ECO:0000256" key="13">
    <source>
        <dbReference type="ARBA" id="ARBA00023180"/>
    </source>
</evidence>
<keyword evidence="6 17" id="KW-0732">Signal</keyword>
<keyword evidence="7" id="KW-0677">Repeat</keyword>
<dbReference type="AlphaFoldDB" id="A0A7L2BC56"/>
<evidence type="ECO:0000256" key="4">
    <source>
        <dbReference type="ARBA" id="ARBA00022614"/>
    </source>
</evidence>
<feature type="disulfide bond" evidence="16">
    <location>
        <begin position="431"/>
        <end position="454"/>
    </location>
</feature>
<evidence type="ECO:0000256" key="2">
    <source>
        <dbReference type="ARBA" id="ARBA00009634"/>
    </source>
</evidence>
<dbReference type="GO" id="GO:0006954">
    <property type="term" value="P:inflammatory response"/>
    <property type="evidence" value="ECO:0007669"/>
    <property type="project" value="UniProtKB-KW"/>
</dbReference>
<dbReference type="GO" id="GO:0002224">
    <property type="term" value="P:toll-like receptor signaling pathway"/>
    <property type="evidence" value="ECO:0007669"/>
    <property type="project" value="InterPro"/>
</dbReference>